<dbReference type="AlphaFoldDB" id="A0A0F9NUR5"/>
<sequence>MRARNVPTTADKGRQPKKFGAATTAAGPHAADGAALRARVVFGRGRRGARAPRRPRPIRRKYCASFRCGGYASAQLAPGRASTLGMDTLCGGYGAAQLAPGRASTLGDFL</sequence>
<evidence type="ECO:0000313" key="2">
    <source>
        <dbReference type="EMBL" id="KKN23240.1"/>
    </source>
</evidence>
<gene>
    <name evidence="2" type="ORF">LCGC14_0906850</name>
</gene>
<comment type="caution">
    <text evidence="2">The sequence shown here is derived from an EMBL/GenBank/DDBJ whole genome shotgun (WGS) entry which is preliminary data.</text>
</comment>
<protein>
    <submittedName>
        <fullName evidence="2">Uncharacterized protein</fullName>
    </submittedName>
</protein>
<reference evidence="2" key="1">
    <citation type="journal article" date="2015" name="Nature">
        <title>Complex archaea that bridge the gap between prokaryotes and eukaryotes.</title>
        <authorList>
            <person name="Spang A."/>
            <person name="Saw J.H."/>
            <person name="Jorgensen S.L."/>
            <person name="Zaremba-Niedzwiedzka K."/>
            <person name="Martijn J."/>
            <person name="Lind A.E."/>
            <person name="van Eijk R."/>
            <person name="Schleper C."/>
            <person name="Guy L."/>
            <person name="Ettema T.J."/>
        </authorList>
    </citation>
    <scope>NUCLEOTIDE SEQUENCE</scope>
</reference>
<dbReference type="EMBL" id="LAZR01002991">
    <property type="protein sequence ID" value="KKN23240.1"/>
    <property type="molecule type" value="Genomic_DNA"/>
</dbReference>
<evidence type="ECO:0000256" key="1">
    <source>
        <dbReference type="SAM" id="MobiDB-lite"/>
    </source>
</evidence>
<organism evidence="2">
    <name type="scientific">marine sediment metagenome</name>
    <dbReference type="NCBI Taxonomy" id="412755"/>
    <lineage>
        <taxon>unclassified sequences</taxon>
        <taxon>metagenomes</taxon>
        <taxon>ecological metagenomes</taxon>
    </lineage>
</organism>
<proteinExistence type="predicted"/>
<accession>A0A0F9NUR5</accession>
<feature type="region of interest" description="Disordered" evidence="1">
    <location>
        <begin position="1"/>
        <end position="26"/>
    </location>
</feature>
<name>A0A0F9NUR5_9ZZZZ</name>